<sequence length="125" mass="14077">MESLVRWAYPAAQEDMARDYFVDALQDSCLQIYVKQTRPKDVQEALTRGSEIEAFLRTTIPRNKLPVDSSTYFRACGWHGEWGLCSVVDTGFEKTFVGEDLVDVSSVSEATQKLCGVTVQCVTVW</sequence>
<proteinExistence type="predicted"/>
<reference evidence="1 2" key="1">
    <citation type="submission" date="2019-05" db="EMBL/GenBank/DDBJ databases">
        <title>Another draft genome of Portunus trituberculatus and its Hox gene families provides insights of decapod evolution.</title>
        <authorList>
            <person name="Jeong J.-H."/>
            <person name="Song I."/>
            <person name="Kim S."/>
            <person name="Choi T."/>
            <person name="Kim D."/>
            <person name="Ryu S."/>
            <person name="Kim W."/>
        </authorList>
    </citation>
    <scope>NUCLEOTIDE SEQUENCE [LARGE SCALE GENOMIC DNA]</scope>
    <source>
        <tissue evidence="1">Muscle</tissue>
    </source>
</reference>
<gene>
    <name evidence="1" type="ORF">E2C01_050293</name>
</gene>
<organism evidence="1 2">
    <name type="scientific">Portunus trituberculatus</name>
    <name type="common">Swimming crab</name>
    <name type="synonym">Neptunus trituberculatus</name>
    <dbReference type="NCBI Taxonomy" id="210409"/>
    <lineage>
        <taxon>Eukaryota</taxon>
        <taxon>Metazoa</taxon>
        <taxon>Ecdysozoa</taxon>
        <taxon>Arthropoda</taxon>
        <taxon>Crustacea</taxon>
        <taxon>Multicrustacea</taxon>
        <taxon>Malacostraca</taxon>
        <taxon>Eumalacostraca</taxon>
        <taxon>Eucarida</taxon>
        <taxon>Decapoda</taxon>
        <taxon>Pleocyemata</taxon>
        <taxon>Brachyura</taxon>
        <taxon>Eubrachyura</taxon>
        <taxon>Portunoidea</taxon>
        <taxon>Portunidae</taxon>
        <taxon>Portuninae</taxon>
        <taxon>Portunus</taxon>
    </lineage>
</organism>
<name>A0A5B7GG17_PORTR</name>
<protein>
    <submittedName>
        <fullName evidence="1">Uncharacterized protein</fullName>
    </submittedName>
</protein>
<evidence type="ECO:0000313" key="2">
    <source>
        <dbReference type="Proteomes" id="UP000324222"/>
    </source>
</evidence>
<keyword evidence="2" id="KW-1185">Reference proteome</keyword>
<dbReference type="AlphaFoldDB" id="A0A5B7GG17"/>
<comment type="caution">
    <text evidence="1">The sequence shown here is derived from an EMBL/GenBank/DDBJ whole genome shotgun (WGS) entry which is preliminary data.</text>
</comment>
<dbReference type="EMBL" id="VSRR010013859">
    <property type="protein sequence ID" value="MPC56335.1"/>
    <property type="molecule type" value="Genomic_DNA"/>
</dbReference>
<evidence type="ECO:0000313" key="1">
    <source>
        <dbReference type="EMBL" id="MPC56335.1"/>
    </source>
</evidence>
<accession>A0A5B7GG17</accession>
<dbReference type="Proteomes" id="UP000324222">
    <property type="component" value="Unassembled WGS sequence"/>
</dbReference>